<sequence length="95" mass="10579">MDRNNLKVFTTISFFIAIITIVVIPLSLYTSVPKGIGTFSFLLSVVGIPLSIVSMFSKENIAKRMFALFVNLLPLSLFAYAFVMELADEFLRPAP</sequence>
<proteinExistence type="predicted"/>
<organism evidence="2 3">
    <name type="scientific">Rossellomorea aquimaris</name>
    <dbReference type="NCBI Taxonomy" id="189382"/>
    <lineage>
        <taxon>Bacteria</taxon>
        <taxon>Bacillati</taxon>
        <taxon>Bacillota</taxon>
        <taxon>Bacilli</taxon>
        <taxon>Bacillales</taxon>
        <taxon>Bacillaceae</taxon>
        <taxon>Rossellomorea</taxon>
    </lineage>
</organism>
<keyword evidence="3" id="KW-1185">Reference proteome</keyword>
<gene>
    <name evidence="2" type="ORF">BHE18_16755</name>
</gene>
<comment type="caution">
    <text evidence="2">The sequence shown here is derived from an EMBL/GenBank/DDBJ whole genome shotgun (WGS) entry which is preliminary data.</text>
</comment>
<name>A0A1J6WRW7_9BACI</name>
<accession>A0A1J6WRW7</accession>
<keyword evidence="1" id="KW-0472">Membrane</keyword>
<dbReference type="EMBL" id="MINN01000128">
    <property type="protein sequence ID" value="OIU68577.1"/>
    <property type="molecule type" value="Genomic_DNA"/>
</dbReference>
<dbReference type="OrthoDB" id="2942374at2"/>
<keyword evidence="1" id="KW-1133">Transmembrane helix</keyword>
<keyword evidence="1" id="KW-0812">Transmembrane</keyword>
<feature type="transmembrane region" description="Helical" evidence="1">
    <location>
        <begin position="12"/>
        <end position="29"/>
    </location>
</feature>
<dbReference type="Proteomes" id="UP000182062">
    <property type="component" value="Unassembled WGS sequence"/>
</dbReference>
<evidence type="ECO:0000313" key="3">
    <source>
        <dbReference type="Proteomes" id="UP000182062"/>
    </source>
</evidence>
<evidence type="ECO:0000313" key="2">
    <source>
        <dbReference type="EMBL" id="OIU68577.1"/>
    </source>
</evidence>
<dbReference type="AlphaFoldDB" id="A0A1J6WRW7"/>
<evidence type="ECO:0008006" key="4">
    <source>
        <dbReference type="Google" id="ProtNLM"/>
    </source>
</evidence>
<dbReference type="RefSeq" id="WP_071620005.1">
    <property type="nucleotide sequence ID" value="NZ_MINN01000128.1"/>
</dbReference>
<feature type="transmembrane region" description="Helical" evidence="1">
    <location>
        <begin position="35"/>
        <end position="53"/>
    </location>
</feature>
<reference evidence="2 3" key="1">
    <citation type="submission" date="2016-09" db="EMBL/GenBank/DDBJ databases">
        <title>Bacillus aquimaris SAMM genome sequence reveals colonization and biosurfactant production capacities.</title>
        <authorList>
            <person name="Waghmode S.R."/>
            <person name="Suryavanshi M.V."/>
        </authorList>
    </citation>
    <scope>NUCLEOTIDE SEQUENCE [LARGE SCALE GENOMIC DNA]</scope>
    <source>
        <strain evidence="2 3">SAMM</strain>
    </source>
</reference>
<evidence type="ECO:0000256" key="1">
    <source>
        <dbReference type="SAM" id="Phobius"/>
    </source>
</evidence>
<protein>
    <recommendedName>
        <fullName evidence="4">2-acyl-glycerophospho-ethanolamine acyltransferase</fullName>
    </recommendedName>
</protein>
<feature type="transmembrane region" description="Helical" evidence="1">
    <location>
        <begin position="65"/>
        <end position="83"/>
    </location>
</feature>